<dbReference type="Gene3D" id="3.40.50.10980">
    <property type="entry name" value="Nibrin, BRCT2 domain"/>
    <property type="match status" value="1"/>
</dbReference>
<dbReference type="GO" id="GO:0000724">
    <property type="term" value="P:double-strand break repair via homologous recombination"/>
    <property type="evidence" value="ECO:0007669"/>
    <property type="project" value="TreeGrafter"/>
</dbReference>
<evidence type="ECO:0000256" key="3">
    <source>
        <dbReference type="ARBA" id="ARBA00023204"/>
    </source>
</evidence>
<accession>C1GMU4</accession>
<dbReference type="AlphaFoldDB" id="C1GMU4"/>
<dbReference type="InterPro" id="IPR000253">
    <property type="entry name" value="FHA_dom"/>
</dbReference>
<dbReference type="Proteomes" id="UP000001628">
    <property type="component" value="Unassembled WGS sequence"/>
</dbReference>
<dbReference type="SUPFAM" id="SSF49879">
    <property type="entry name" value="SMAD/FHA domain"/>
    <property type="match status" value="1"/>
</dbReference>
<feature type="region of interest" description="Disordered" evidence="6">
    <location>
        <begin position="196"/>
        <end position="221"/>
    </location>
</feature>
<dbReference type="GO" id="GO:0003684">
    <property type="term" value="F:damaged DNA binding"/>
    <property type="evidence" value="ECO:0007669"/>
    <property type="project" value="TreeGrafter"/>
</dbReference>
<dbReference type="KEGG" id="pbn:PADG_08588"/>
<feature type="compositionally biased region" description="Polar residues" evidence="6">
    <location>
        <begin position="600"/>
        <end position="614"/>
    </location>
</feature>
<dbReference type="InterPro" id="IPR040227">
    <property type="entry name" value="Nibrin-rel"/>
</dbReference>
<dbReference type="PANTHER" id="PTHR12162:SF0">
    <property type="entry name" value="NIBRIN"/>
    <property type="match status" value="1"/>
</dbReference>
<comment type="subcellular location">
    <subcellularLocation>
        <location evidence="1">Nucleus</location>
    </subcellularLocation>
</comment>
<feature type="compositionally biased region" description="Polar residues" evidence="6">
    <location>
        <begin position="210"/>
        <end position="221"/>
    </location>
</feature>
<dbReference type="GO" id="GO:0007095">
    <property type="term" value="P:mitotic G2 DNA damage checkpoint signaling"/>
    <property type="evidence" value="ECO:0007669"/>
    <property type="project" value="InterPro"/>
</dbReference>
<dbReference type="Gene3D" id="2.60.200.20">
    <property type="match status" value="1"/>
</dbReference>
<evidence type="ECO:0000256" key="4">
    <source>
        <dbReference type="ARBA" id="ARBA00023242"/>
    </source>
</evidence>
<dbReference type="PROSITE" id="PS50006">
    <property type="entry name" value="FHA_DOMAIN"/>
    <property type="match status" value="1"/>
</dbReference>
<proteinExistence type="inferred from homology"/>
<comment type="similarity">
    <text evidence="5">Belongs to the Nibrin family.</text>
</comment>
<evidence type="ECO:0000256" key="1">
    <source>
        <dbReference type="ARBA" id="ARBA00004123"/>
    </source>
</evidence>
<dbReference type="InterPro" id="IPR043014">
    <property type="entry name" value="Nibrin_BRCT2_sf"/>
</dbReference>
<evidence type="ECO:0000256" key="6">
    <source>
        <dbReference type="SAM" id="MobiDB-lite"/>
    </source>
</evidence>
<dbReference type="InterPro" id="IPR008984">
    <property type="entry name" value="SMAD_FHA_dom_sf"/>
</dbReference>
<organism evidence="8 9">
    <name type="scientific">Paracoccidioides brasiliensis (strain Pb18)</name>
    <dbReference type="NCBI Taxonomy" id="502780"/>
    <lineage>
        <taxon>Eukaryota</taxon>
        <taxon>Fungi</taxon>
        <taxon>Dikarya</taxon>
        <taxon>Ascomycota</taxon>
        <taxon>Pezizomycotina</taxon>
        <taxon>Eurotiomycetes</taxon>
        <taxon>Eurotiomycetidae</taxon>
        <taxon>Onygenales</taxon>
        <taxon>Ajellomycetaceae</taxon>
        <taxon>Paracoccidioides</taxon>
    </lineage>
</organism>
<feature type="region of interest" description="Disordered" evidence="6">
    <location>
        <begin position="401"/>
        <end position="425"/>
    </location>
</feature>
<feature type="compositionally biased region" description="Basic and acidic residues" evidence="6">
    <location>
        <begin position="629"/>
        <end position="643"/>
    </location>
</feature>
<keyword evidence="4" id="KW-0539">Nucleus</keyword>
<dbReference type="GeneID" id="22586815"/>
<dbReference type="eggNOG" id="ENOG502RCD5">
    <property type="taxonomic scope" value="Eukaryota"/>
</dbReference>
<evidence type="ECO:0000256" key="2">
    <source>
        <dbReference type="ARBA" id="ARBA00022763"/>
    </source>
</evidence>
<name>C1GMU4_PARBD</name>
<dbReference type="InParanoid" id="C1GMU4"/>
<dbReference type="EMBL" id="KN275978">
    <property type="protein sequence ID" value="EEH44946.2"/>
    <property type="molecule type" value="Genomic_DNA"/>
</dbReference>
<dbReference type="Pfam" id="PF16508">
    <property type="entry name" value="NIBRIN_BRCT_II"/>
    <property type="match status" value="1"/>
</dbReference>
<sequence length="652" mass="74055">MAVWNGSRYPESLIQPYVRHAIDNATISRHHLVIEVGHVRPGDGMHVEARSRLLVTDQKTTCGTVVDGESINGSSKELKGDEHLIRIGKYPHPLKIKWHPIVLSFSFPCKAKDPLKHALSSLEDLDVKTIIPYIVDRTTHVVQSKRNTTKGLHALINGKYIVYKSYIQAIVYATTPGDLEREESLCPLEEDYDAAWPDPTQHLPPRGKEPTQSPDTSYQPNPNRINVFDGCTFIFCERTRFEDLQGPITNGHGKALLFEINRGQTTPDDVVAFMKQTAGNKRLGQIDGGGGVGLVQFRKASELDSWDIRIEHQIACKTGQKLIDPSQFLDAILANEASLLFRPHQREELPVSGSNQPLRFPVVDMQAVTQTMRRSRARLFINRFKSFDDGFDMDSIPAYTLEQGDRREETPQAMIPDSASAQPQTDLPLHGEEDAMAELLPGAAAMKLHISRCRKRGKLTPPAEQPQKPKKQKLNVMEAARQRRQAVDEAIMQEQEKDIASFREMTESVDVERMRNLAIIEEMDIPVISWGQNVPSCSARYDERWNGRKNFKKFRRKGHGTVGLHKVQSVIVPLEEAKRKHFSLGETYWTINKSLPTRRYSQSQETPIVQQTFDTAPKSPTPPLRIGKRPRDTEKSDSEDGLRFRFRRRKER</sequence>
<dbReference type="InterPro" id="IPR032429">
    <property type="entry name" value="Nibrin_BRCT2"/>
</dbReference>
<dbReference type="RefSeq" id="XP_010763899.1">
    <property type="nucleotide sequence ID" value="XM_010765597.1"/>
</dbReference>
<dbReference type="STRING" id="502780.C1GMU4"/>
<evidence type="ECO:0000313" key="8">
    <source>
        <dbReference type="EMBL" id="EEH44946.2"/>
    </source>
</evidence>
<feature type="region of interest" description="Disordered" evidence="6">
    <location>
        <begin position="600"/>
        <end position="652"/>
    </location>
</feature>
<evidence type="ECO:0000259" key="7">
    <source>
        <dbReference type="PROSITE" id="PS50006"/>
    </source>
</evidence>
<keyword evidence="2" id="KW-0227">DNA damage</keyword>
<evidence type="ECO:0000256" key="5">
    <source>
        <dbReference type="ARBA" id="ARBA00044757"/>
    </source>
</evidence>
<gene>
    <name evidence="8" type="ORF">PADG_08588</name>
</gene>
<dbReference type="OMA" id="GIGDHYW"/>
<feature type="domain" description="FHA" evidence="7">
    <location>
        <begin position="3"/>
        <end position="71"/>
    </location>
</feature>
<evidence type="ECO:0000313" key="9">
    <source>
        <dbReference type="Proteomes" id="UP000001628"/>
    </source>
</evidence>
<dbReference type="PANTHER" id="PTHR12162">
    <property type="entry name" value="NIBRIN-RELATED"/>
    <property type="match status" value="1"/>
</dbReference>
<reference evidence="8 9" key="1">
    <citation type="journal article" date="2011" name="PLoS Genet.">
        <title>Comparative genomic analysis of human fungal pathogens causing paracoccidioidomycosis.</title>
        <authorList>
            <person name="Desjardins C.A."/>
            <person name="Champion M.D."/>
            <person name="Holder J.W."/>
            <person name="Muszewska A."/>
            <person name="Goldberg J."/>
            <person name="Bailao A.M."/>
            <person name="Brigido M.M."/>
            <person name="Ferreira M.E."/>
            <person name="Garcia A.M."/>
            <person name="Grynberg M."/>
            <person name="Gujja S."/>
            <person name="Heiman D.I."/>
            <person name="Henn M.R."/>
            <person name="Kodira C.D."/>
            <person name="Leon-Narvaez H."/>
            <person name="Longo L.V."/>
            <person name="Ma L.J."/>
            <person name="Malavazi I."/>
            <person name="Matsuo A.L."/>
            <person name="Morais F.V."/>
            <person name="Pereira M."/>
            <person name="Rodriguez-Brito S."/>
            <person name="Sakthikumar S."/>
            <person name="Salem-Izacc S.M."/>
            <person name="Sykes S.M."/>
            <person name="Teixeira M.M."/>
            <person name="Vallejo M.C."/>
            <person name="Walter M.E."/>
            <person name="Yandava C."/>
            <person name="Young S."/>
            <person name="Zeng Q."/>
            <person name="Zucker J."/>
            <person name="Felipe M.S."/>
            <person name="Goldman G.H."/>
            <person name="Haas B.J."/>
            <person name="McEwen J.G."/>
            <person name="Nino-Vega G."/>
            <person name="Puccia R."/>
            <person name="San-Blas G."/>
            <person name="Soares C.M."/>
            <person name="Birren B.W."/>
            <person name="Cuomo C.A."/>
        </authorList>
    </citation>
    <scope>NUCLEOTIDE SEQUENCE [LARGE SCALE GENOMIC DNA]</scope>
    <source>
        <strain evidence="8 9">Pb18</strain>
    </source>
</reference>
<keyword evidence="3" id="KW-0234">DNA repair</keyword>
<dbReference type="VEuPathDB" id="FungiDB:PADG_08588"/>
<keyword evidence="9" id="KW-1185">Reference proteome</keyword>
<dbReference type="OrthoDB" id="552194at2759"/>
<protein>
    <recommendedName>
        <fullName evidence="7">FHA domain-containing protein</fullName>
    </recommendedName>
</protein>
<dbReference type="GO" id="GO:0030870">
    <property type="term" value="C:Mre11 complex"/>
    <property type="evidence" value="ECO:0007669"/>
    <property type="project" value="InterPro"/>
</dbReference>
<dbReference type="HOGENOM" id="CLU_007951_0_0_1"/>